<feature type="transmembrane region" description="Helical" evidence="6">
    <location>
        <begin position="209"/>
        <end position="227"/>
    </location>
</feature>
<comment type="caution">
    <text evidence="8">The sequence shown here is derived from an EMBL/GenBank/DDBJ whole genome shotgun (WGS) entry which is preliminary data.</text>
</comment>
<feature type="domain" description="Rhodopsin" evidence="7">
    <location>
        <begin position="28"/>
        <end position="269"/>
    </location>
</feature>
<protein>
    <submittedName>
        <fullName evidence="8">Satratoxin biosynthesis SC1 cluster 4-like protein</fullName>
    </submittedName>
</protein>
<comment type="subcellular location">
    <subcellularLocation>
        <location evidence="1">Membrane</location>
        <topology evidence="1">Multi-pass membrane protein</topology>
    </subcellularLocation>
</comment>
<dbReference type="InterPro" id="IPR052337">
    <property type="entry name" value="SAT4-like"/>
</dbReference>
<dbReference type="Proteomes" id="UP001338125">
    <property type="component" value="Unassembled WGS sequence"/>
</dbReference>
<comment type="similarity">
    <text evidence="5">Belongs to the SAT4 family.</text>
</comment>
<feature type="transmembrane region" description="Helical" evidence="6">
    <location>
        <begin position="44"/>
        <end position="66"/>
    </location>
</feature>
<accession>A0ABR0S944</accession>
<organism evidence="8 9">
    <name type="scientific">Cladobotryum mycophilum</name>
    <dbReference type="NCBI Taxonomy" id="491253"/>
    <lineage>
        <taxon>Eukaryota</taxon>
        <taxon>Fungi</taxon>
        <taxon>Dikarya</taxon>
        <taxon>Ascomycota</taxon>
        <taxon>Pezizomycotina</taxon>
        <taxon>Sordariomycetes</taxon>
        <taxon>Hypocreomycetidae</taxon>
        <taxon>Hypocreales</taxon>
        <taxon>Hypocreaceae</taxon>
        <taxon>Cladobotryum</taxon>
    </lineage>
</organism>
<evidence type="ECO:0000313" key="8">
    <source>
        <dbReference type="EMBL" id="KAK5988692.1"/>
    </source>
</evidence>
<feature type="transmembrane region" description="Helical" evidence="6">
    <location>
        <begin position="94"/>
        <end position="116"/>
    </location>
</feature>
<dbReference type="PANTHER" id="PTHR33048:SF47">
    <property type="entry name" value="INTEGRAL MEMBRANE PROTEIN-RELATED"/>
    <property type="match status" value="1"/>
</dbReference>
<evidence type="ECO:0000313" key="9">
    <source>
        <dbReference type="Proteomes" id="UP001338125"/>
    </source>
</evidence>
<dbReference type="Pfam" id="PF20684">
    <property type="entry name" value="Fung_rhodopsin"/>
    <property type="match status" value="1"/>
</dbReference>
<evidence type="ECO:0000256" key="3">
    <source>
        <dbReference type="ARBA" id="ARBA00022989"/>
    </source>
</evidence>
<name>A0ABR0S944_9HYPO</name>
<keyword evidence="2 6" id="KW-0812">Transmembrane</keyword>
<dbReference type="InterPro" id="IPR049326">
    <property type="entry name" value="Rhodopsin_dom_fungi"/>
</dbReference>
<feature type="transmembrane region" description="Helical" evidence="6">
    <location>
        <begin position="128"/>
        <end position="155"/>
    </location>
</feature>
<evidence type="ECO:0000259" key="7">
    <source>
        <dbReference type="Pfam" id="PF20684"/>
    </source>
</evidence>
<evidence type="ECO:0000256" key="4">
    <source>
        <dbReference type="ARBA" id="ARBA00023136"/>
    </source>
</evidence>
<feature type="transmembrane region" description="Helical" evidence="6">
    <location>
        <begin position="12"/>
        <end position="32"/>
    </location>
</feature>
<keyword evidence="3 6" id="KW-1133">Transmembrane helix</keyword>
<evidence type="ECO:0000256" key="5">
    <source>
        <dbReference type="ARBA" id="ARBA00038359"/>
    </source>
</evidence>
<evidence type="ECO:0000256" key="2">
    <source>
        <dbReference type="ARBA" id="ARBA00022692"/>
    </source>
</evidence>
<keyword evidence="4 6" id="KW-0472">Membrane</keyword>
<dbReference type="PANTHER" id="PTHR33048">
    <property type="entry name" value="PTH11-LIKE INTEGRAL MEMBRANE PROTEIN (AFU_ORTHOLOGUE AFUA_5G11245)"/>
    <property type="match status" value="1"/>
</dbReference>
<proteinExistence type="inferred from homology"/>
<feature type="transmembrane region" description="Helical" evidence="6">
    <location>
        <begin position="175"/>
        <end position="197"/>
    </location>
</feature>
<evidence type="ECO:0000256" key="6">
    <source>
        <dbReference type="SAM" id="Phobius"/>
    </source>
</evidence>
<dbReference type="EMBL" id="JAVFKD010000015">
    <property type="protein sequence ID" value="KAK5988692.1"/>
    <property type="molecule type" value="Genomic_DNA"/>
</dbReference>
<sequence length="357" mass="40268">MRPLAKSASDNVYSCIGMIVLTGVSVIIRFTIKIWRRQKLTGDDWICLSSILFFYAYCTIILTFVLDWSKSGSLEKSELEKYPHELTDFLKMTFLIEPFTLCVLTTVKLSILWFYYKIFASTIINRKIVIGTSVACGSWFIVTIFICIFQCVPMRKYWETHVQSPKCLNAPRRLVGYEVTNLCLDIIILCIPVPMVWRLQLKSSKKIGVIAIFFLGGFVCLASIIRITKIWKPPNINDNFDVATALSWSTMQQGVAIICACLPTMGPILTSAPKVVLHFSNWISSIWNRGHRIPDDNEMTKANNQSPGSVTDVEMNMECQGGSSCSWAHSSGDHVHTEPDGQIPPNTILVNRDIHVV</sequence>
<evidence type="ECO:0000256" key="1">
    <source>
        <dbReference type="ARBA" id="ARBA00004141"/>
    </source>
</evidence>
<gene>
    <name evidence="8" type="ORF">PT974_10178</name>
</gene>
<keyword evidence="9" id="KW-1185">Reference proteome</keyword>
<reference evidence="8 9" key="1">
    <citation type="submission" date="2024-01" db="EMBL/GenBank/DDBJ databases">
        <title>Complete genome of Cladobotryum mycophilum ATHUM6906.</title>
        <authorList>
            <person name="Christinaki A.C."/>
            <person name="Myridakis A.I."/>
            <person name="Kouvelis V.N."/>
        </authorList>
    </citation>
    <scope>NUCLEOTIDE SEQUENCE [LARGE SCALE GENOMIC DNA]</scope>
    <source>
        <strain evidence="8 9">ATHUM6906</strain>
    </source>
</reference>